<evidence type="ECO:0000256" key="9">
    <source>
        <dbReference type="ARBA" id="ARBA00041464"/>
    </source>
</evidence>
<dbReference type="EMBL" id="VHII01000003">
    <property type="protein sequence ID" value="KAF1393218.1"/>
    <property type="molecule type" value="Genomic_DNA"/>
</dbReference>
<dbReference type="Pfam" id="PF13328">
    <property type="entry name" value="HD_4"/>
    <property type="match status" value="2"/>
</dbReference>
<dbReference type="SUPFAM" id="SSF109604">
    <property type="entry name" value="HD-domain/PDEase-like"/>
    <property type="match status" value="2"/>
</dbReference>
<evidence type="ECO:0000256" key="11">
    <source>
        <dbReference type="ARBA" id="ARBA00047968"/>
    </source>
</evidence>
<dbReference type="CDD" id="cd00077">
    <property type="entry name" value="HDc"/>
    <property type="match status" value="2"/>
</dbReference>
<keyword evidence="2" id="KW-0479">Metal-binding</keyword>
<evidence type="ECO:0000256" key="1">
    <source>
        <dbReference type="ARBA" id="ARBA00001936"/>
    </source>
</evidence>
<comment type="catalytic activity">
    <reaction evidence="11">
        <text>guanosine 3',5'-bis(diphosphate) + H2O = GDP + diphosphate + H(+)</text>
        <dbReference type="Rhea" id="RHEA:14253"/>
        <dbReference type="ChEBI" id="CHEBI:15377"/>
        <dbReference type="ChEBI" id="CHEBI:15378"/>
        <dbReference type="ChEBI" id="CHEBI:33019"/>
        <dbReference type="ChEBI" id="CHEBI:58189"/>
        <dbReference type="ChEBI" id="CHEBI:77828"/>
        <dbReference type="EC" id="3.1.7.2"/>
    </reaction>
</comment>
<dbReference type="PANTHER" id="PTHR46246:SF1">
    <property type="entry name" value="GUANOSINE-3',5'-BIS(DIPHOSPHATE) 3'-PYROPHOSPHOHYDROLASE MESH1"/>
    <property type="match status" value="1"/>
</dbReference>
<dbReference type="InterPro" id="IPR052194">
    <property type="entry name" value="MESH1"/>
</dbReference>
<gene>
    <name evidence="14" type="ORF">PFLUV_G00036240</name>
</gene>
<evidence type="ECO:0000313" key="15">
    <source>
        <dbReference type="Proteomes" id="UP000465112"/>
    </source>
</evidence>
<evidence type="ECO:0000256" key="6">
    <source>
        <dbReference type="ARBA" id="ARBA00037781"/>
    </source>
</evidence>
<dbReference type="InterPro" id="IPR003607">
    <property type="entry name" value="HD/PDEase_dom"/>
</dbReference>
<sequence>MNSDTVLLLETINFAAEKHRNQRRKDPEETPYINHPIGVARILSYEGGITDIEVLQAALLHDTVEDTDTTPEEIEAKFGPIVARIVQEVTDDKMLPKHERKRMQVEHAPHSSGQAKLVKLADKLYNLRDLNRRTPAGWTAERVQEYFVWACEVVKGLKGTNLALEEKLEELFRQRRTINFAAEKHRNQRRKDPEETPYINHPIGVARILSYEGGITDIKVLQAALLHDTVEDTDTTPEEIEAKFGPIVARIVQEVTDDKTLPKHERKRMQVEHAPHSSGQAKLVKLADKLYNLRDLNRCTPAAERVQEYFVWACEVVKGLKGTNLALEEKLEELFRQRGVQL</sequence>
<dbReference type="AlphaFoldDB" id="A0A6A5FJ13"/>
<protein>
    <recommendedName>
        <fullName evidence="8">Guanosine-3',5'-bis(diphosphate) 3'-pyrophosphohydrolase MESH1</fullName>
        <ecNumber evidence="5">3.1.7.2</ecNumber>
    </recommendedName>
    <alternativeName>
        <fullName evidence="12">HD domain-containing protein 3</fullName>
    </alternativeName>
    <alternativeName>
        <fullName evidence="9">Metazoan SpoT homolog 1</fullName>
    </alternativeName>
    <alternativeName>
        <fullName evidence="10">Penta-phosphate guanosine-3'-pyrophosphohydrolase</fullName>
    </alternativeName>
</protein>
<feature type="domain" description="HD" evidence="13">
    <location>
        <begin position="32"/>
        <end position="127"/>
    </location>
</feature>
<dbReference type="PANTHER" id="PTHR46246">
    <property type="entry name" value="GUANOSINE-3',5'-BIS(DIPHOSPHATE) 3'-PYROPHOSPHOHYDROLASE MESH1"/>
    <property type="match status" value="1"/>
</dbReference>
<comment type="cofactor">
    <cofactor evidence="1">
        <name>Mn(2+)</name>
        <dbReference type="ChEBI" id="CHEBI:29035"/>
    </cofactor>
</comment>
<comment type="similarity">
    <text evidence="7">Belongs to the MESH1 family.</text>
</comment>
<keyword evidence="4" id="KW-0464">Manganese</keyword>
<proteinExistence type="inferred from homology"/>
<evidence type="ECO:0000256" key="5">
    <source>
        <dbReference type="ARBA" id="ARBA00024387"/>
    </source>
</evidence>
<dbReference type="Gene3D" id="1.10.3210.10">
    <property type="entry name" value="Hypothetical protein af1432"/>
    <property type="match status" value="2"/>
</dbReference>
<dbReference type="PROSITE" id="PS51831">
    <property type="entry name" value="HD"/>
    <property type="match status" value="2"/>
</dbReference>
<keyword evidence="15" id="KW-1185">Reference proteome</keyword>
<name>A0A6A5FJ13_PERFL</name>
<feature type="domain" description="HD" evidence="13">
    <location>
        <begin position="198"/>
        <end position="293"/>
    </location>
</feature>
<evidence type="ECO:0000256" key="8">
    <source>
        <dbReference type="ARBA" id="ARBA00040793"/>
    </source>
</evidence>
<comment type="caution">
    <text evidence="14">The sequence shown here is derived from an EMBL/GenBank/DDBJ whole genome shotgun (WGS) entry which is preliminary data.</text>
</comment>
<evidence type="ECO:0000256" key="12">
    <source>
        <dbReference type="ARBA" id="ARBA00079108"/>
    </source>
</evidence>
<keyword evidence="3" id="KW-0378">Hydrolase</keyword>
<dbReference type="InterPro" id="IPR006674">
    <property type="entry name" value="HD_domain"/>
</dbReference>
<dbReference type="EC" id="3.1.7.2" evidence="5"/>
<evidence type="ECO:0000259" key="13">
    <source>
        <dbReference type="PROSITE" id="PS51831"/>
    </source>
</evidence>
<organism evidence="14 15">
    <name type="scientific">Perca fluviatilis</name>
    <name type="common">European perch</name>
    <dbReference type="NCBI Taxonomy" id="8168"/>
    <lineage>
        <taxon>Eukaryota</taxon>
        <taxon>Metazoa</taxon>
        <taxon>Chordata</taxon>
        <taxon>Craniata</taxon>
        <taxon>Vertebrata</taxon>
        <taxon>Euteleostomi</taxon>
        <taxon>Actinopterygii</taxon>
        <taxon>Neopterygii</taxon>
        <taxon>Teleostei</taxon>
        <taxon>Neoteleostei</taxon>
        <taxon>Acanthomorphata</taxon>
        <taxon>Eupercaria</taxon>
        <taxon>Perciformes</taxon>
        <taxon>Percoidei</taxon>
        <taxon>Percidae</taxon>
        <taxon>Percinae</taxon>
        <taxon>Perca</taxon>
    </lineage>
</organism>
<comment type="function">
    <text evidence="6">ppGpp hydrolyzing enzyme involved in starvation response.</text>
</comment>
<dbReference type="Proteomes" id="UP000465112">
    <property type="component" value="Chromosome 3"/>
</dbReference>
<evidence type="ECO:0000256" key="7">
    <source>
        <dbReference type="ARBA" id="ARBA00038354"/>
    </source>
</evidence>
<dbReference type="FunFam" id="1.10.3210.10:FF:000012">
    <property type="entry name" value="HD domain containing 3"/>
    <property type="match status" value="2"/>
</dbReference>
<dbReference type="GO" id="GO:0008893">
    <property type="term" value="F:guanosine-3',5'-bis(diphosphate) 3'-diphosphatase activity"/>
    <property type="evidence" value="ECO:0007669"/>
    <property type="project" value="UniProtKB-EC"/>
</dbReference>
<dbReference type="SMART" id="SM00471">
    <property type="entry name" value="HDc"/>
    <property type="match status" value="2"/>
</dbReference>
<accession>A0A6A5FJ13</accession>
<evidence type="ECO:0000256" key="4">
    <source>
        <dbReference type="ARBA" id="ARBA00023211"/>
    </source>
</evidence>
<evidence type="ECO:0000256" key="3">
    <source>
        <dbReference type="ARBA" id="ARBA00022801"/>
    </source>
</evidence>
<evidence type="ECO:0000256" key="10">
    <source>
        <dbReference type="ARBA" id="ARBA00041770"/>
    </source>
</evidence>
<evidence type="ECO:0000256" key="2">
    <source>
        <dbReference type="ARBA" id="ARBA00022723"/>
    </source>
</evidence>
<dbReference type="GO" id="GO:0046872">
    <property type="term" value="F:metal ion binding"/>
    <property type="evidence" value="ECO:0007669"/>
    <property type="project" value="UniProtKB-KW"/>
</dbReference>
<evidence type="ECO:0000313" key="14">
    <source>
        <dbReference type="EMBL" id="KAF1393218.1"/>
    </source>
</evidence>
<reference evidence="14 15" key="1">
    <citation type="submission" date="2019-06" db="EMBL/GenBank/DDBJ databases">
        <title>A chromosome-scale genome assembly of the European perch, Perca fluviatilis.</title>
        <authorList>
            <person name="Roques C."/>
            <person name="Zahm M."/>
            <person name="Cabau C."/>
            <person name="Klopp C."/>
            <person name="Bouchez O."/>
            <person name="Donnadieu C."/>
            <person name="Kuhl H."/>
            <person name="Gislard M."/>
            <person name="Guendouz S."/>
            <person name="Journot L."/>
            <person name="Haffray P."/>
            <person name="Bestin A."/>
            <person name="Morvezen R."/>
            <person name="Feron R."/>
            <person name="Wen M."/>
            <person name="Jouanno E."/>
            <person name="Herpin A."/>
            <person name="Schartl M."/>
            <person name="Postlethwait J."/>
            <person name="Schaerlinger B."/>
            <person name="Chardard D."/>
            <person name="Lecocq T."/>
            <person name="Poncet C."/>
            <person name="Jaffrelo L."/>
            <person name="Lampietro C."/>
            <person name="Guiguen Y."/>
        </authorList>
    </citation>
    <scope>NUCLEOTIDE SEQUENCE [LARGE SCALE GENOMIC DNA]</scope>
    <source>
        <tissue evidence="14">Blood</tissue>
    </source>
</reference>